<evidence type="ECO:0000256" key="5">
    <source>
        <dbReference type="ARBA" id="ARBA00022759"/>
    </source>
</evidence>
<dbReference type="Gene3D" id="3.30.70.270">
    <property type="match status" value="2"/>
</dbReference>
<dbReference type="AlphaFoldDB" id="A0A8H3LBN7"/>
<dbReference type="GO" id="GO:0004519">
    <property type="term" value="F:endonuclease activity"/>
    <property type="evidence" value="ECO:0007669"/>
    <property type="project" value="UniProtKB-KW"/>
</dbReference>
<keyword evidence="1 10" id="KW-0645">Protease</keyword>
<dbReference type="CDD" id="cd01647">
    <property type="entry name" value="RT_LTR"/>
    <property type="match status" value="1"/>
</dbReference>
<evidence type="ECO:0000313" key="10">
    <source>
        <dbReference type="EMBL" id="GES85362.1"/>
    </source>
</evidence>
<dbReference type="SUPFAM" id="SSF56672">
    <property type="entry name" value="DNA/RNA polymerases"/>
    <property type="match status" value="1"/>
</dbReference>
<comment type="caution">
    <text evidence="10">The sequence shown here is derived from an EMBL/GenBank/DDBJ whole genome shotgun (WGS) entry which is preliminary data.</text>
</comment>
<dbReference type="Gene3D" id="3.10.10.10">
    <property type="entry name" value="HIV Type 1 Reverse Transcriptase, subunit A, domain 1"/>
    <property type="match status" value="1"/>
</dbReference>
<dbReference type="PANTHER" id="PTHR24559:SF444">
    <property type="entry name" value="REVERSE TRANSCRIPTASE DOMAIN-CONTAINING PROTEIN"/>
    <property type="match status" value="1"/>
</dbReference>
<proteinExistence type="predicted"/>
<evidence type="ECO:0000256" key="1">
    <source>
        <dbReference type="ARBA" id="ARBA00022670"/>
    </source>
</evidence>
<gene>
    <name evidence="10" type="ORF">RCL2_001244600</name>
</gene>
<dbReference type="OrthoDB" id="5920460at2759"/>
<dbReference type="InterPro" id="IPR053134">
    <property type="entry name" value="RNA-dir_DNA_polymerase"/>
</dbReference>
<protein>
    <submittedName>
        <fullName evidence="10">Retroviral-like aspartic protease 1</fullName>
    </submittedName>
</protein>
<dbReference type="PROSITE" id="PS50878">
    <property type="entry name" value="RT_POL"/>
    <property type="match status" value="1"/>
</dbReference>
<dbReference type="EMBL" id="BLAL01000094">
    <property type="protein sequence ID" value="GES85362.1"/>
    <property type="molecule type" value="Genomic_DNA"/>
</dbReference>
<evidence type="ECO:0000259" key="9">
    <source>
        <dbReference type="PROSITE" id="PS50878"/>
    </source>
</evidence>
<sequence length="250" mass="29875">MENNEEKENEYESESENNSKYESKDNQELYEEEEEMYIRLARKHYLSESENESENELKVIRPSKSPWASPVTLAKKKTGNYRFCVDYRKLNAVTITDAYPLPRIDELLERYRTAKWFTSLDLAAGFHQVEMAEEDKEKTAFICSKGLYEYNVMPFGLKNAPGTFQRLMDEILSEYIGEFVVVYIDDIMIYSKSFEEHMEHLEKFGRDGLKPEEKKIEKIRNMERPRNVKEIRLFLGLFSYYRKFVKDFQE</sequence>
<organism evidence="10 11">
    <name type="scientific">Rhizophagus clarus</name>
    <dbReference type="NCBI Taxonomy" id="94130"/>
    <lineage>
        <taxon>Eukaryota</taxon>
        <taxon>Fungi</taxon>
        <taxon>Fungi incertae sedis</taxon>
        <taxon>Mucoromycota</taxon>
        <taxon>Glomeromycotina</taxon>
        <taxon>Glomeromycetes</taxon>
        <taxon>Glomerales</taxon>
        <taxon>Glomeraceae</taxon>
        <taxon>Rhizophagus</taxon>
    </lineage>
</organism>
<keyword evidence="2" id="KW-0808">Transferase</keyword>
<dbReference type="PANTHER" id="PTHR24559">
    <property type="entry name" value="TRANSPOSON TY3-I GAG-POL POLYPROTEIN"/>
    <property type="match status" value="1"/>
</dbReference>
<keyword evidence="4" id="KW-0540">Nuclease</keyword>
<dbReference type="InterPro" id="IPR043502">
    <property type="entry name" value="DNA/RNA_pol_sf"/>
</dbReference>
<evidence type="ECO:0000256" key="8">
    <source>
        <dbReference type="SAM" id="MobiDB-lite"/>
    </source>
</evidence>
<name>A0A8H3LBN7_9GLOM</name>
<dbReference type="Proteomes" id="UP000615446">
    <property type="component" value="Unassembled WGS sequence"/>
</dbReference>
<evidence type="ECO:0000256" key="3">
    <source>
        <dbReference type="ARBA" id="ARBA00022695"/>
    </source>
</evidence>
<dbReference type="Pfam" id="PF00078">
    <property type="entry name" value="RVT_1"/>
    <property type="match status" value="1"/>
</dbReference>
<evidence type="ECO:0000256" key="2">
    <source>
        <dbReference type="ARBA" id="ARBA00022679"/>
    </source>
</evidence>
<keyword evidence="5" id="KW-0255">Endonuclease</keyword>
<dbReference type="GO" id="GO:0006508">
    <property type="term" value="P:proteolysis"/>
    <property type="evidence" value="ECO:0007669"/>
    <property type="project" value="UniProtKB-KW"/>
</dbReference>
<evidence type="ECO:0000256" key="4">
    <source>
        <dbReference type="ARBA" id="ARBA00022722"/>
    </source>
</evidence>
<feature type="domain" description="Reverse transcriptase" evidence="9">
    <location>
        <begin position="55"/>
        <end position="239"/>
    </location>
</feature>
<dbReference type="InterPro" id="IPR043128">
    <property type="entry name" value="Rev_trsase/Diguanyl_cyclase"/>
</dbReference>
<evidence type="ECO:0000256" key="7">
    <source>
        <dbReference type="ARBA" id="ARBA00022918"/>
    </source>
</evidence>
<reference evidence="10" key="1">
    <citation type="submission" date="2019-10" db="EMBL/GenBank/DDBJ databases">
        <title>Conservation and host-specific expression of non-tandemly repeated heterogenous ribosome RNA gene in arbuscular mycorrhizal fungi.</title>
        <authorList>
            <person name="Maeda T."/>
            <person name="Kobayashi Y."/>
            <person name="Nakagawa T."/>
            <person name="Ezawa T."/>
            <person name="Yamaguchi K."/>
            <person name="Bino T."/>
            <person name="Nishimoto Y."/>
            <person name="Shigenobu S."/>
            <person name="Kawaguchi M."/>
        </authorList>
    </citation>
    <scope>NUCLEOTIDE SEQUENCE</scope>
    <source>
        <strain evidence="10">HR1</strain>
    </source>
</reference>
<dbReference type="FunFam" id="3.10.10.10:FF:000007">
    <property type="entry name" value="Retrovirus-related Pol polyprotein from transposon 17.6-like Protein"/>
    <property type="match status" value="1"/>
</dbReference>
<dbReference type="GO" id="GO:0003964">
    <property type="term" value="F:RNA-directed DNA polymerase activity"/>
    <property type="evidence" value="ECO:0007669"/>
    <property type="project" value="UniProtKB-KW"/>
</dbReference>
<dbReference type="InterPro" id="IPR000477">
    <property type="entry name" value="RT_dom"/>
</dbReference>
<evidence type="ECO:0000256" key="6">
    <source>
        <dbReference type="ARBA" id="ARBA00022801"/>
    </source>
</evidence>
<feature type="compositionally biased region" description="Basic and acidic residues" evidence="8">
    <location>
        <begin position="17"/>
        <end position="27"/>
    </location>
</feature>
<keyword evidence="3" id="KW-0548">Nucleotidyltransferase</keyword>
<accession>A0A8H3LBN7</accession>
<evidence type="ECO:0000313" key="11">
    <source>
        <dbReference type="Proteomes" id="UP000615446"/>
    </source>
</evidence>
<feature type="region of interest" description="Disordered" evidence="8">
    <location>
        <begin position="1"/>
        <end position="29"/>
    </location>
</feature>
<keyword evidence="6" id="KW-0378">Hydrolase</keyword>
<dbReference type="GO" id="GO:0008233">
    <property type="term" value="F:peptidase activity"/>
    <property type="evidence" value="ECO:0007669"/>
    <property type="project" value="UniProtKB-KW"/>
</dbReference>
<keyword evidence="7" id="KW-0695">RNA-directed DNA polymerase</keyword>